<dbReference type="GO" id="GO:0016567">
    <property type="term" value="P:protein ubiquitination"/>
    <property type="evidence" value="ECO:0007669"/>
    <property type="project" value="UniProtKB-UniPathway"/>
</dbReference>
<dbReference type="EC" id="2.3.2.27" evidence="3"/>
<comment type="pathway">
    <text evidence="2">Protein modification; protein ubiquitination.</text>
</comment>
<dbReference type="Pfam" id="PF25598">
    <property type="entry name" value="ARM_PUB"/>
    <property type="match status" value="1"/>
</dbReference>
<sequence length="516" mass="56642">MAKPAPAPAAGAREDEDAPALRRRLRRLVAAATAGAASESVLDEAAAALAALRDAEVGVGRKGVGGGEEAAAAAVPALFLCPISSGIMRDPVVIESGQCEVWILYIILASQFHAIGVFSVTTCLYEYRGEFLLFKYADMMRFSRNMEQNSKSTNMTYDRRSIQEWFSAGNQICPQTQQVLSHTIVIPNHLVRTMISQWCTENGLTLPEIENQEQDHVTNSEEKTFDEIFVKITSSANSGGRKQAIKDLRLLTKRNSEFRAVLGQRPDSIAQMILARSTPGLQNDPQVLEDMVTIILNFSIHDSNKKIIGDDSEAIQFLIWALKSGDMGSRSNSAAAIFTLSALDSNKEKIGKLGAMDPLIDLLEHGSIIAKKDAASAIFNLCLLHENRSIAARSGIVDVAMRAIDDQSLVEESLAILALLSRNQEMVEIITEFNGTASMLRSIRESECKRSKENAMVVLFAICTYNRTKLKEVEADESINGSLTFLAQTGTQRARRKASGILEKMKRTMHNRHCSC</sequence>
<dbReference type="PANTHER" id="PTHR23315">
    <property type="entry name" value="U BOX DOMAIN-CONTAINING"/>
    <property type="match status" value="1"/>
</dbReference>
<dbReference type="InterPro" id="IPR013083">
    <property type="entry name" value="Znf_RING/FYVE/PHD"/>
</dbReference>
<proteinExistence type="predicted"/>
<evidence type="ECO:0000256" key="4">
    <source>
        <dbReference type="ARBA" id="ARBA00022679"/>
    </source>
</evidence>
<accession>Q01LJ8</accession>
<dbReference type="SUPFAM" id="SSF48371">
    <property type="entry name" value="ARM repeat"/>
    <property type="match status" value="1"/>
</dbReference>
<evidence type="ECO:0000256" key="3">
    <source>
        <dbReference type="ARBA" id="ARBA00012483"/>
    </source>
</evidence>
<dbReference type="AlphaFoldDB" id="Q01LJ8"/>
<dbReference type="SUPFAM" id="SSF57850">
    <property type="entry name" value="RING/U-box"/>
    <property type="match status" value="2"/>
</dbReference>
<protein>
    <recommendedName>
        <fullName evidence="3">RING-type E3 ubiquitin transferase</fullName>
        <ecNumber evidence="3">2.3.2.27</ecNumber>
    </recommendedName>
</protein>
<feature type="domain" description="U-box" evidence="6">
    <location>
        <begin position="74"/>
        <end position="205"/>
    </location>
</feature>
<reference evidence="7" key="2">
    <citation type="submission" date="2004-10" db="EMBL/GenBank/DDBJ databases">
        <title>Chromosome-wide comparison between domesticated rice subspecies indica and japonica.</title>
        <authorList>
            <person name="Han B."/>
        </authorList>
    </citation>
    <scope>NUCLEOTIDE SEQUENCE</scope>
</reference>
<dbReference type="EMBL" id="CR855091">
    <property type="protein sequence ID" value="CAH66373.1"/>
    <property type="molecule type" value="Genomic_DNA"/>
</dbReference>
<evidence type="ECO:0000256" key="1">
    <source>
        <dbReference type="ARBA" id="ARBA00000900"/>
    </source>
</evidence>
<keyword evidence="5" id="KW-0833">Ubl conjugation pathway</keyword>
<evidence type="ECO:0000259" key="6">
    <source>
        <dbReference type="PROSITE" id="PS51698"/>
    </source>
</evidence>
<keyword evidence="4" id="KW-0808">Transferase</keyword>
<organism evidence="7">
    <name type="scientific">Oryza sativa</name>
    <name type="common">Rice</name>
    <dbReference type="NCBI Taxonomy" id="4530"/>
    <lineage>
        <taxon>Eukaryota</taxon>
        <taxon>Viridiplantae</taxon>
        <taxon>Streptophyta</taxon>
        <taxon>Embryophyta</taxon>
        <taxon>Tracheophyta</taxon>
        <taxon>Spermatophyta</taxon>
        <taxon>Magnoliopsida</taxon>
        <taxon>Liliopsida</taxon>
        <taxon>Poales</taxon>
        <taxon>Poaceae</taxon>
        <taxon>BOP clade</taxon>
        <taxon>Oryzoideae</taxon>
        <taxon>Oryzeae</taxon>
        <taxon>Oryzinae</taxon>
        <taxon>Oryza</taxon>
    </lineage>
</organism>
<dbReference type="InterPro" id="IPR003613">
    <property type="entry name" value="Ubox_domain"/>
</dbReference>
<evidence type="ECO:0000313" key="7">
    <source>
        <dbReference type="EMBL" id="CAH66373.1"/>
    </source>
</evidence>
<dbReference type="InterPro" id="IPR011989">
    <property type="entry name" value="ARM-like"/>
</dbReference>
<gene>
    <name evidence="7" type="primary">OSIGBa0130K07.9</name>
</gene>
<dbReference type="Pfam" id="PF04564">
    <property type="entry name" value="U-box"/>
    <property type="match status" value="1"/>
</dbReference>
<dbReference type="InterPro" id="IPR058678">
    <property type="entry name" value="ARM_PUB"/>
</dbReference>
<dbReference type="Gene3D" id="3.30.40.10">
    <property type="entry name" value="Zinc/RING finger domain, C3HC4 (zinc finger)"/>
    <property type="match status" value="2"/>
</dbReference>
<evidence type="ECO:0000256" key="2">
    <source>
        <dbReference type="ARBA" id="ARBA00004906"/>
    </source>
</evidence>
<name>Q01LJ8_ORYSA</name>
<dbReference type="PROSITE" id="PS51698">
    <property type="entry name" value="U_BOX"/>
    <property type="match status" value="1"/>
</dbReference>
<dbReference type="Gene3D" id="1.25.10.10">
    <property type="entry name" value="Leucine-rich Repeat Variant"/>
    <property type="match status" value="1"/>
</dbReference>
<dbReference type="GO" id="GO:0061630">
    <property type="term" value="F:ubiquitin protein ligase activity"/>
    <property type="evidence" value="ECO:0007669"/>
    <property type="project" value="UniProtKB-EC"/>
</dbReference>
<comment type="catalytic activity">
    <reaction evidence="1">
        <text>S-ubiquitinyl-[E2 ubiquitin-conjugating enzyme]-L-cysteine + [acceptor protein]-L-lysine = [E2 ubiquitin-conjugating enzyme]-L-cysteine + N(6)-ubiquitinyl-[acceptor protein]-L-lysine.</text>
        <dbReference type="EC" id="2.3.2.27"/>
    </reaction>
</comment>
<reference evidence="7" key="1">
    <citation type="journal article" date="2002" name="Nature">
        <title>Sequence and analysis of rice chromosome 4.</title>
        <authorList>
            <person name="Feng Q."/>
            <person name="Zhang Y."/>
            <person name="Hao P."/>
            <person name="Wang S."/>
            <person name="Fu G."/>
            <person name="Huang Y."/>
            <person name="Li Y."/>
            <person name="Zhu J."/>
            <person name="Liu Y."/>
            <person name="Hu X."/>
            <person name="Jia P."/>
            <person name="Zhang Y."/>
            <person name="Zhao Q."/>
            <person name="Ying K."/>
            <person name="Yu S."/>
            <person name="Tang Y."/>
            <person name="Weng Q."/>
            <person name="Zhang L."/>
            <person name="Lu Y."/>
            <person name="Mu J."/>
            <person name="Lu Y."/>
            <person name="Zhang L.S."/>
            <person name="Yu Z."/>
            <person name="Fan D."/>
            <person name="Liu X."/>
            <person name="Lu T."/>
            <person name="Li C."/>
            <person name="Wu Y."/>
            <person name="Sun T."/>
            <person name="Lei H."/>
            <person name="Li T."/>
            <person name="Hu H."/>
            <person name="Guan J."/>
            <person name="Wu M."/>
            <person name="Zhang R."/>
            <person name="Zhou B."/>
            <person name="Chen Z."/>
            <person name="Chen L."/>
            <person name="Jin Z."/>
            <person name="Wang R."/>
            <person name="Yin H."/>
            <person name="Cai Z."/>
            <person name="Ren S."/>
            <person name="Lv G."/>
            <person name="Gu W."/>
            <person name="Zhu G."/>
            <person name="Tu Y."/>
            <person name="Jia J."/>
            <person name="Zhang Y."/>
            <person name="Chen J."/>
            <person name="Kang H."/>
            <person name="Chen X."/>
            <person name="Shao C."/>
            <person name="Sun Y."/>
            <person name="Hu Q."/>
            <person name="Zhang X."/>
            <person name="Zhang W."/>
            <person name="Wang L."/>
            <person name="Ding C."/>
            <person name="Sheng H."/>
            <person name="Gu J."/>
            <person name="Chen S."/>
            <person name="Ni L."/>
            <person name="Zhu F."/>
            <person name="Chen W."/>
            <person name="Lan L."/>
            <person name="Lai Y."/>
            <person name="Cheng Z."/>
            <person name="Gu M."/>
            <person name="Jiang J."/>
            <person name="Li J."/>
            <person name="Hong G."/>
            <person name="Xue Y."/>
            <person name="Han B."/>
        </authorList>
    </citation>
    <scope>NUCLEOTIDE SEQUENCE</scope>
</reference>
<dbReference type="UniPathway" id="UPA00143"/>
<dbReference type="PANTHER" id="PTHR23315:SF250">
    <property type="entry name" value="RING-TYPE E3 UBIQUITIN TRANSFERASE"/>
    <property type="match status" value="1"/>
</dbReference>
<dbReference type="InterPro" id="IPR016024">
    <property type="entry name" value="ARM-type_fold"/>
</dbReference>
<dbReference type="FunFam" id="1.25.10.10:FF:000330">
    <property type="entry name" value="RING-type E3 ubiquitin transferase"/>
    <property type="match status" value="1"/>
</dbReference>
<dbReference type="SMART" id="SM00504">
    <property type="entry name" value="Ubox"/>
    <property type="match status" value="1"/>
</dbReference>
<evidence type="ECO:0000256" key="5">
    <source>
        <dbReference type="ARBA" id="ARBA00022786"/>
    </source>
</evidence>